<reference evidence="1" key="1">
    <citation type="submission" date="2023-04" db="EMBL/GenBank/DDBJ databases">
        <title>Draft Genome sequencing of Naganishia species isolated from polar environments using Oxford Nanopore Technology.</title>
        <authorList>
            <person name="Leo P."/>
            <person name="Venkateswaran K."/>
        </authorList>
    </citation>
    <scope>NUCLEOTIDE SEQUENCE</scope>
    <source>
        <strain evidence="1">MNA-CCFEE 5261</strain>
    </source>
</reference>
<keyword evidence="2" id="KW-1185">Reference proteome</keyword>
<sequence length="717" mass="82334">MEPPPDPRKDSRKVQAARDNISPTRGATVRSLVSIRNVVEDISHQELLRDLQQGIPLIFPQALSTIDRYKTLCTQIGELTLEHEELLQYHDAEFEDVDRIIEIYQIFLIIRIEKSRAPNRYTGKEEYFRGVTLRDMSRDLVAVAAHIGKLSKEDLEHLKRQMKATCHGLIIMFGLRMTVKSRVVFSRHDIQLLIETVMKSPHNVLFAIQFWTIMLLLWYTGARGGSLFVTDSYSTYIKIKDVEIYRAKLTPQEHRVETPMTFGFNVRITLRHFKGYQNTNRILRVTYRIDSISRPKNLDFDLGMCLIVMLHKRGAFGKDVTVEELFDGPELRLRPLEDYMEQPLFLGSVPGGRHLADPNDKDKYPYRGAMTANAFNIALRKYCKKANLAQNIGDGLIGTNAFRKGMATTARKFGKMDDGSIQYLLGHRHGSRTMRERYDYSMATLNVAGGLLQGEQLNFDAPDITEAWLEAGPRPPLDAPNHIPPERKLKDIVKADIVLQEMAMDILIIERAIECKSDEWMELSIFQDSAEWKSSEDVTVALAMTRAAFRERVKYWRDGDWRTSARRQQDLADMRDAVDIQERIRQAEEKQRYDEVDDSINTRLAEMKRRNQDYIASSVEAARAAVLSSVANADDENMIDPDENSRVEIVVNEDEGEGEEPDGVENGSPEEISVRLQDELMDYETTTYWNEEVDQEGLRVKIARYTHLEPINDFAGS</sequence>
<evidence type="ECO:0000313" key="1">
    <source>
        <dbReference type="EMBL" id="KAJ9091401.1"/>
    </source>
</evidence>
<dbReference type="Proteomes" id="UP001241377">
    <property type="component" value="Unassembled WGS sequence"/>
</dbReference>
<dbReference type="EMBL" id="JASBWR010000150">
    <property type="protein sequence ID" value="KAJ9091401.1"/>
    <property type="molecule type" value="Genomic_DNA"/>
</dbReference>
<comment type="caution">
    <text evidence="1">The sequence shown here is derived from an EMBL/GenBank/DDBJ whole genome shotgun (WGS) entry which is preliminary data.</text>
</comment>
<organism evidence="1 2">
    <name type="scientific">Naganishia cerealis</name>
    <dbReference type="NCBI Taxonomy" id="610337"/>
    <lineage>
        <taxon>Eukaryota</taxon>
        <taxon>Fungi</taxon>
        <taxon>Dikarya</taxon>
        <taxon>Basidiomycota</taxon>
        <taxon>Agaricomycotina</taxon>
        <taxon>Tremellomycetes</taxon>
        <taxon>Filobasidiales</taxon>
        <taxon>Filobasidiaceae</taxon>
        <taxon>Naganishia</taxon>
    </lineage>
</organism>
<protein>
    <submittedName>
        <fullName evidence="1">Uncharacterized protein</fullName>
    </submittedName>
</protein>
<accession>A0ACC2UXB9</accession>
<name>A0ACC2UXB9_9TREE</name>
<gene>
    <name evidence="1" type="ORF">QFC19_009111</name>
</gene>
<proteinExistence type="predicted"/>
<evidence type="ECO:0000313" key="2">
    <source>
        <dbReference type="Proteomes" id="UP001241377"/>
    </source>
</evidence>